<dbReference type="InterPro" id="IPR045175">
    <property type="entry name" value="M28_fam"/>
</dbReference>
<dbReference type="GO" id="GO:0008235">
    <property type="term" value="F:metalloexopeptidase activity"/>
    <property type="evidence" value="ECO:0007669"/>
    <property type="project" value="InterPro"/>
</dbReference>
<name>A0AA49GHW2_9BACT</name>
<feature type="domain" description="Peptidase M28" evidence="2">
    <location>
        <begin position="295"/>
        <end position="505"/>
    </location>
</feature>
<accession>A0AA49GHW2</accession>
<sequence>MSKYTFICFLVLSYTACKAQSAQPADSVAAQFAQTITQEELREHLQILAADDMEGRETGTPGQKKAAAYIAGYFSELGLPAVIGDTSYFQTYPIAESAWKEPYVEIEGKRFAFLKDFYSFFRLTDPIDTSFSQVTFAGYGIASEKYDDYTGLNVEQKAVMVLAGEPVSRDGMYYVTKAASPSRFTQSLMASLGTKRAIAGIEDAALVMVIDDEFEQHIRRYAVAANRPSLELQDESDDPSLIIISPEMAKALSGKRSLEKMQQRIDKKGKPLSFTQDVSFRVNLQQDIREITSENVLGYVEGSDLKDELVIVTSHYDHIGKRGEVVNNGADDDGSGTVAVLELAEAFAEAKKQGYGPRRSMLFMTVSGEEKGLFGSQYYTEHPVFPLENTVADLNIDMIGRIDPAHAADSNYVYVIGSDRLSTELHEINERANNTFTQLDLDYRFNAENDPNRFYYRSDHYNFAKNNIPVIFYFNGTHADYHRPSDTVDKIKFDLLQKRAQLVFYTAWQLANQEQRIEVDVTE</sequence>
<feature type="signal peptide" evidence="1">
    <location>
        <begin position="1"/>
        <end position="19"/>
    </location>
</feature>
<gene>
    <name evidence="3" type="ORF">K4G66_17380</name>
</gene>
<dbReference type="PANTHER" id="PTHR12147:SF26">
    <property type="entry name" value="PEPTIDASE M28 DOMAIN-CONTAINING PROTEIN"/>
    <property type="match status" value="1"/>
</dbReference>
<dbReference type="PANTHER" id="PTHR12147">
    <property type="entry name" value="METALLOPEPTIDASE M28 FAMILY MEMBER"/>
    <property type="match status" value="1"/>
</dbReference>
<dbReference type="InterPro" id="IPR007484">
    <property type="entry name" value="Peptidase_M28"/>
</dbReference>
<feature type="chain" id="PRO_5041229715" evidence="1">
    <location>
        <begin position="20"/>
        <end position="523"/>
    </location>
</feature>
<keyword evidence="1" id="KW-0732">Signal</keyword>
<evidence type="ECO:0000259" key="2">
    <source>
        <dbReference type="Pfam" id="PF04389"/>
    </source>
</evidence>
<dbReference type="SUPFAM" id="SSF53187">
    <property type="entry name" value="Zn-dependent exopeptidases"/>
    <property type="match status" value="1"/>
</dbReference>
<reference evidence="3" key="1">
    <citation type="journal article" date="2023" name="Comput. Struct. Biotechnol. J.">
        <title>Discovery of a novel marine Bacteroidetes with a rich repertoire of carbohydrate-active enzymes.</title>
        <authorList>
            <person name="Chen B."/>
            <person name="Liu G."/>
            <person name="Chen Q."/>
            <person name="Wang H."/>
            <person name="Liu L."/>
            <person name="Tang K."/>
        </authorList>
    </citation>
    <scope>NUCLEOTIDE SEQUENCE</scope>
    <source>
        <strain evidence="3">TK19036</strain>
    </source>
</reference>
<proteinExistence type="predicted"/>
<dbReference type="Gene3D" id="3.40.630.10">
    <property type="entry name" value="Zn peptidases"/>
    <property type="match status" value="2"/>
</dbReference>
<evidence type="ECO:0000313" key="3">
    <source>
        <dbReference type="EMBL" id="WKN34153.1"/>
    </source>
</evidence>
<evidence type="ECO:0000256" key="1">
    <source>
        <dbReference type="SAM" id="SignalP"/>
    </source>
</evidence>
<organism evidence="3">
    <name type="scientific">Roseihalotalea indica</name>
    <dbReference type="NCBI Taxonomy" id="2867963"/>
    <lineage>
        <taxon>Bacteria</taxon>
        <taxon>Pseudomonadati</taxon>
        <taxon>Bacteroidota</taxon>
        <taxon>Cytophagia</taxon>
        <taxon>Cytophagales</taxon>
        <taxon>Catalimonadaceae</taxon>
        <taxon>Roseihalotalea</taxon>
    </lineage>
</organism>
<protein>
    <submittedName>
        <fullName evidence="3">M28 family peptidase</fullName>
    </submittedName>
</protein>
<dbReference type="AlphaFoldDB" id="A0AA49GHW2"/>
<dbReference type="Pfam" id="PF04389">
    <property type="entry name" value="Peptidase_M28"/>
    <property type="match status" value="1"/>
</dbReference>
<dbReference type="EMBL" id="CP120682">
    <property type="protein sequence ID" value="WKN34153.1"/>
    <property type="molecule type" value="Genomic_DNA"/>
</dbReference>
<dbReference type="GO" id="GO:0006508">
    <property type="term" value="P:proteolysis"/>
    <property type="evidence" value="ECO:0007669"/>
    <property type="project" value="InterPro"/>
</dbReference>
<reference evidence="3" key="2">
    <citation type="journal article" date="2024" name="Antonie Van Leeuwenhoek">
        <title>Roseihalotalea indica gen. nov., sp. nov., a halophilic Bacteroidetes from mesopelagic Southwest Indian Ocean with higher carbohydrate metabolic potential.</title>
        <authorList>
            <person name="Chen B."/>
            <person name="Zhang M."/>
            <person name="Lin D."/>
            <person name="Ye J."/>
            <person name="Tang K."/>
        </authorList>
    </citation>
    <scope>NUCLEOTIDE SEQUENCE</scope>
    <source>
        <strain evidence="3">TK19036</strain>
    </source>
</reference>
<dbReference type="InterPro" id="IPR018247">
    <property type="entry name" value="EF_Hand_1_Ca_BS"/>
</dbReference>
<dbReference type="PROSITE" id="PS00018">
    <property type="entry name" value="EF_HAND_1"/>
    <property type="match status" value="1"/>
</dbReference>